<dbReference type="InterPro" id="IPR012328">
    <property type="entry name" value="Chalcone/stilbene_synt_C"/>
</dbReference>
<comment type="caution">
    <text evidence="2">The sequence shown here is derived from an EMBL/GenBank/DDBJ whole genome shotgun (WGS) entry which is preliminary data.</text>
</comment>
<feature type="non-terminal residue" evidence="2">
    <location>
        <position position="64"/>
    </location>
</feature>
<dbReference type="EMBL" id="JAHRHJ020000004">
    <property type="protein sequence ID" value="KAH9319206.1"/>
    <property type="molecule type" value="Genomic_DNA"/>
</dbReference>
<evidence type="ECO:0000313" key="2">
    <source>
        <dbReference type="EMBL" id="KAH9319206.1"/>
    </source>
</evidence>
<dbReference type="InterPro" id="IPR012392">
    <property type="entry name" value="3-ktacl-CoA_syn"/>
</dbReference>
<feature type="domain" description="Chalcone/stilbene synthase C-terminal" evidence="1">
    <location>
        <begin position="17"/>
        <end position="61"/>
    </location>
</feature>
<evidence type="ECO:0000259" key="1">
    <source>
        <dbReference type="Pfam" id="PF02797"/>
    </source>
</evidence>
<sequence length="64" mass="7173">MSLKPYVPDFRLAFQHFCIHPGGRAVVNGIGNSLRLTELDLEPSRMALHRFGNTSVSGIWYEVA</sequence>
<dbReference type="GO" id="GO:0016020">
    <property type="term" value="C:membrane"/>
    <property type="evidence" value="ECO:0007669"/>
    <property type="project" value="InterPro"/>
</dbReference>
<protein>
    <recommendedName>
        <fullName evidence="1">Chalcone/stilbene synthase C-terminal domain-containing protein</fullName>
    </recommendedName>
</protein>
<dbReference type="Pfam" id="PF02797">
    <property type="entry name" value="Chal_sti_synt_C"/>
    <property type="match status" value="1"/>
</dbReference>
<accession>A0AA38LCP7</accession>
<dbReference type="Proteomes" id="UP000824469">
    <property type="component" value="Unassembled WGS sequence"/>
</dbReference>
<evidence type="ECO:0000313" key="3">
    <source>
        <dbReference type="Proteomes" id="UP000824469"/>
    </source>
</evidence>
<proteinExistence type="predicted"/>
<dbReference type="PANTHER" id="PTHR31561">
    <property type="entry name" value="3-KETOACYL-COA SYNTHASE"/>
    <property type="match status" value="1"/>
</dbReference>
<dbReference type="GO" id="GO:0006633">
    <property type="term" value="P:fatty acid biosynthetic process"/>
    <property type="evidence" value="ECO:0007669"/>
    <property type="project" value="InterPro"/>
</dbReference>
<keyword evidence="3" id="KW-1185">Reference proteome</keyword>
<organism evidence="2 3">
    <name type="scientific">Taxus chinensis</name>
    <name type="common">Chinese yew</name>
    <name type="synonym">Taxus wallichiana var. chinensis</name>
    <dbReference type="NCBI Taxonomy" id="29808"/>
    <lineage>
        <taxon>Eukaryota</taxon>
        <taxon>Viridiplantae</taxon>
        <taxon>Streptophyta</taxon>
        <taxon>Embryophyta</taxon>
        <taxon>Tracheophyta</taxon>
        <taxon>Spermatophyta</taxon>
        <taxon>Pinopsida</taxon>
        <taxon>Pinidae</taxon>
        <taxon>Conifers II</taxon>
        <taxon>Cupressales</taxon>
        <taxon>Taxaceae</taxon>
        <taxon>Taxus</taxon>
    </lineage>
</organism>
<dbReference type="Gene3D" id="3.40.47.10">
    <property type="match status" value="1"/>
</dbReference>
<reference evidence="2 3" key="1">
    <citation type="journal article" date="2021" name="Nat. Plants">
        <title>The Taxus genome provides insights into paclitaxel biosynthesis.</title>
        <authorList>
            <person name="Xiong X."/>
            <person name="Gou J."/>
            <person name="Liao Q."/>
            <person name="Li Y."/>
            <person name="Zhou Q."/>
            <person name="Bi G."/>
            <person name="Li C."/>
            <person name="Du R."/>
            <person name="Wang X."/>
            <person name="Sun T."/>
            <person name="Guo L."/>
            <person name="Liang H."/>
            <person name="Lu P."/>
            <person name="Wu Y."/>
            <person name="Zhang Z."/>
            <person name="Ro D.K."/>
            <person name="Shang Y."/>
            <person name="Huang S."/>
            <person name="Yan J."/>
        </authorList>
    </citation>
    <scope>NUCLEOTIDE SEQUENCE [LARGE SCALE GENOMIC DNA]</scope>
    <source>
        <strain evidence="2">Ta-2019</strain>
    </source>
</reference>
<gene>
    <name evidence="2" type="ORF">KI387_020975</name>
</gene>
<dbReference type="AlphaFoldDB" id="A0AA38LCP7"/>
<dbReference type="SUPFAM" id="SSF53901">
    <property type="entry name" value="Thiolase-like"/>
    <property type="match status" value="1"/>
</dbReference>
<dbReference type="GO" id="GO:0016747">
    <property type="term" value="F:acyltransferase activity, transferring groups other than amino-acyl groups"/>
    <property type="evidence" value="ECO:0007669"/>
    <property type="project" value="InterPro"/>
</dbReference>
<dbReference type="InterPro" id="IPR016039">
    <property type="entry name" value="Thiolase-like"/>
</dbReference>
<name>A0AA38LCP7_TAXCH</name>